<dbReference type="Proteomes" id="UP000748025">
    <property type="component" value="Unassembled WGS sequence"/>
</dbReference>
<dbReference type="AlphaFoldDB" id="A0A9P7N7I8"/>
<evidence type="ECO:0000313" key="1">
    <source>
        <dbReference type="EMBL" id="KAG5998386.1"/>
    </source>
</evidence>
<name>A0A9P7N7I8_9HYPO</name>
<dbReference type="InterPro" id="IPR053037">
    <property type="entry name" value="Pericyclase_pydY-like"/>
</dbReference>
<keyword evidence="2" id="KW-1185">Reference proteome</keyword>
<dbReference type="PANTHER" id="PTHR38115">
    <property type="entry name" value="LIPOCALIN-LIKE DOMAIN-CONTAINING PROTEIN"/>
    <property type="match status" value="1"/>
</dbReference>
<dbReference type="EMBL" id="SRPW01001865">
    <property type="protein sequence ID" value="KAG5998386.1"/>
    <property type="molecule type" value="Genomic_DNA"/>
</dbReference>
<accession>A0A9P7N7I8</accession>
<reference evidence="1" key="1">
    <citation type="journal article" date="2020" name="bioRxiv">
        <title>Whole genome comparisons of ergot fungi reveals the divergence and evolution of species within the genus Claviceps are the result of varying mechanisms driving genome evolution and host range expansion.</title>
        <authorList>
            <person name="Wyka S.A."/>
            <person name="Mondo S.J."/>
            <person name="Liu M."/>
            <person name="Dettman J."/>
            <person name="Nalam V."/>
            <person name="Broders K.D."/>
        </authorList>
    </citation>
    <scope>NUCLEOTIDE SEQUENCE</scope>
    <source>
        <strain evidence="1">CCC 602</strain>
    </source>
</reference>
<sequence>MAAPADKTLNNLNGQWTVNYDLSESTDPALAIQGIGYFIRTAISYATISLSVTQYEAPPKPPNPSAETVTHIDIAQSASGLTSTQENRCVDDTLREHTDWLFGTVQGRTKWVSLEDVEDTYLKSGWEVEGDGKFIWSHVENKEKGWTANQIWGFQSVNGERRYCRKIVVAKGSQRAEFRLVYDYDGVEGGQ</sequence>
<comment type="caution">
    <text evidence="1">The sequence shown here is derived from an EMBL/GenBank/DDBJ whole genome shotgun (WGS) entry which is preliminary data.</text>
</comment>
<dbReference type="PANTHER" id="PTHR38115:SF1">
    <property type="entry name" value="LIPOCALIN-LIKE DOMAIN-CONTAINING PROTEIN"/>
    <property type="match status" value="1"/>
</dbReference>
<proteinExistence type="predicted"/>
<dbReference type="OrthoDB" id="425354at2759"/>
<evidence type="ECO:0000313" key="2">
    <source>
        <dbReference type="Proteomes" id="UP000748025"/>
    </source>
</evidence>
<protein>
    <recommendedName>
        <fullName evidence="3">LCCL domain-containing protein</fullName>
    </recommendedName>
</protein>
<gene>
    <name evidence="1" type="ORF">E4U43_002430</name>
</gene>
<evidence type="ECO:0008006" key="3">
    <source>
        <dbReference type="Google" id="ProtNLM"/>
    </source>
</evidence>
<organism evidence="1 2">
    <name type="scientific">Claviceps pusilla</name>
    <dbReference type="NCBI Taxonomy" id="123648"/>
    <lineage>
        <taxon>Eukaryota</taxon>
        <taxon>Fungi</taxon>
        <taxon>Dikarya</taxon>
        <taxon>Ascomycota</taxon>
        <taxon>Pezizomycotina</taxon>
        <taxon>Sordariomycetes</taxon>
        <taxon>Hypocreomycetidae</taxon>
        <taxon>Hypocreales</taxon>
        <taxon>Clavicipitaceae</taxon>
        <taxon>Claviceps</taxon>
    </lineage>
</organism>